<keyword evidence="2" id="KW-0472">Membrane</keyword>
<feature type="compositionally biased region" description="Basic and acidic residues" evidence="1">
    <location>
        <begin position="96"/>
        <end position="111"/>
    </location>
</feature>
<protein>
    <submittedName>
        <fullName evidence="3">Uncharacterized protein</fullName>
    </submittedName>
</protein>
<dbReference type="Proteomes" id="UP000005237">
    <property type="component" value="Unassembled WGS sequence"/>
</dbReference>
<sequence>MSSVNKSVIARKTGRREVFCAIAALGLAIILWNWRDRISKFFGFFQWSPRSPNVSEREKNNAKESTKNSSPPPEPVTPGPPPRKSADIAPESLKLSSEKVEKDGKAAEPEQQKIGNSAPEATENVSAPTEKKRLKRNWYEPGAWLINYLRYQDVY</sequence>
<feature type="region of interest" description="Disordered" evidence="1">
    <location>
        <begin position="49"/>
        <end position="133"/>
    </location>
</feature>
<dbReference type="OMA" id="WLINYLR"/>
<dbReference type="EnsemblMetazoa" id="CJA09852.1">
    <property type="protein sequence ID" value="CJA09852.1"/>
    <property type="gene ID" value="WBGene00129056"/>
</dbReference>
<organism evidence="3 4">
    <name type="scientific">Caenorhabditis japonica</name>
    <dbReference type="NCBI Taxonomy" id="281687"/>
    <lineage>
        <taxon>Eukaryota</taxon>
        <taxon>Metazoa</taxon>
        <taxon>Ecdysozoa</taxon>
        <taxon>Nematoda</taxon>
        <taxon>Chromadorea</taxon>
        <taxon>Rhabditida</taxon>
        <taxon>Rhabditina</taxon>
        <taxon>Rhabditomorpha</taxon>
        <taxon>Rhabditoidea</taxon>
        <taxon>Rhabditidae</taxon>
        <taxon>Peloderinae</taxon>
        <taxon>Caenorhabditis</taxon>
    </lineage>
</organism>
<keyword evidence="4" id="KW-1185">Reference proteome</keyword>
<feature type="compositionally biased region" description="Pro residues" evidence="1">
    <location>
        <begin position="70"/>
        <end position="83"/>
    </location>
</feature>
<reference evidence="4" key="1">
    <citation type="submission" date="2010-08" db="EMBL/GenBank/DDBJ databases">
        <authorList>
            <consortium name="Caenorhabditis japonica Sequencing Consortium"/>
            <person name="Wilson R.K."/>
        </authorList>
    </citation>
    <scope>NUCLEOTIDE SEQUENCE [LARGE SCALE GENOMIC DNA]</scope>
    <source>
        <strain evidence="4">DF5081</strain>
    </source>
</reference>
<dbReference type="AlphaFoldDB" id="A0A8R1HVL5"/>
<reference evidence="3" key="2">
    <citation type="submission" date="2022-06" db="UniProtKB">
        <authorList>
            <consortium name="EnsemblMetazoa"/>
        </authorList>
    </citation>
    <scope>IDENTIFICATION</scope>
    <source>
        <strain evidence="3">DF5081</strain>
    </source>
</reference>
<keyword evidence="2" id="KW-0812">Transmembrane</keyword>
<evidence type="ECO:0000256" key="1">
    <source>
        <dbReference type="SAM" id="MobiDB-lite"/>
    </source>
</evidence>
<feature type="transmembrane region" description="Helical" evidence="2">
    <location>
        <begin position="18"/>
        <end position="34"/>
    </location>
</feature>
<proteinExistence type="predicted"/>
<keyword evidence="2" id="KW-1133">Transmembrane helix</keyword>
<feature type="compositionally biased region" description="Basic and acidic residues" evidence="1">
    <location>
        <begin position="55"/>
        <end position="66"/>
    </location>
</feature>
<evidence type="ECO:0000313" key="3">
    <source>
        <dbReference type="EnsemblMetazoa" id="CJA09852.1"/>
    </source>
</evidence>
<name>A0A8R1HVL5_CAEJA</name>
<evidence type="ECO:0000313" key="4">
    <source>
        <dbReference type="Proteomes" id="UP000005237"/>
    </source>
</evidence>
<evidence type="ECO:0000256" key="2">
    <source>
        <dbReference type="SAM" id="Phobius"/>
    </source>
</evidence>
<accession>A0A8R1HVL5</accession>